<gene>
    <name evidence="11" type="ORF">M407DRAFT_242482</name>
</gene>
<proteinExistence type="inferred from homology"/>
<evidence type="ECO:0000256" key="1">
    <source>
        <dbReference type="ARBA" id="ARBA00004875"/>
    </source>
</evidence>
<feature type="region of interest" description="Disordered" evidence="10">
    <location>
        <begin position="225"/>
        <end position="273"/>
    </location>
</feature>
<evidence type="ECO:0000256" key="7">
    <source>
        <dbReference type="ARBA" id="ARBA00022840"/>
    </source>
</evidence>
<reference evidence="11 12" key="1">
    <citation type="submission" date="2014-04" db="EMBL/GenBank/DDBJ databases">
        <authorList>
            <consortium name="DOE Joint Genome Institute"/>
            <person name="Kuo A."/>
            <person name="Girlanda M."/>
            <person name="Perotto S."/>
            <person name="Kohler A."/>
            <person name="Nagy L.G."/>
            <person name="Floudas D."/>
            <person name="Copeland A."/>
            <person name="Barry K.W."/>
            <person name="Cichocki N."/>
            <person name="Veneault-Fourrey C."/>
            <person name="LaButti K."/>
            <person name="Lindquist E.A."/>
            <person name="Lipzen A."/>
            <person name="Lundell T."/>
            <person name="Morin E."/>
            <person name="Murat C."/>
            <person name="Sun H."/>
            <person name="Tunlid A."/>
            <person name="Henrissat B."/>
            <person name="Grigoriev I.V."/>
            <person name="Hibbett D.S."/>
            <person name="Martin F."/>
            <person name="Nordberg H.P."/>
            <person name="Cantor M.N."/>
            <person name="Hua S.X."/>
        </authorList>
    </citation>
    <scope>NUCLEOTIDE SEQUENCE [LARGE SCALE GENOMIC DNA]</scope>
    <source>
        <strain evidence="11 12">MUT 4182</strain>
    </source>
</reference>
<organism evidence="11 12">
    <name type="scientific">Tulasnella calospora MUT 4182</name>
    <dbReference type="NCBI Taxonomy" id="1051891"/>
    <lineage>
        <taxon>Eukaryota</taxon>
        <taxon>Fungi</taxon>
        <taxon>Dikarya</taxon>
        <taxon>Basidiomycota</taxon>
        <taxon>Agaricomycotina</taxon>
        <taxon>Agaricomycetes</taxon>
        <taxon>Cantharellales</taxon>
        <taxon>Tulasnellaceae</taxon>
        <taxon>Tulasnella</taxon>
    </lineage>
</organism>
<comment type="catalytic activity">
    <reaction evidence="9">
        <text>D-gluconate + ATP = 6-phospho-D-gluconate + ADP + H(+)</text>
        <dbReference type="Rhea" id="RHEA:19433"/>
        <dbReference type="ChEBI" id="CHEBI:15378"/>
        <dbReference type="ChEBI" id="CHEBI:18391"/>
        <dbReference type="ChEBI" id="CHEBI:30616"/>
        <dbReference type="ChEBI" id="CHEBI:58759"/>
        <dbReference type="ChEBI" id="CHEBI:456216"/>
        <dbReference type="EC" id="2.7.1.12"/>
    </reaction>
</comment>
<dbReference type="PANTHER" id="PTHR43442:SF3">
    <property type="entry name" value="GLUCONOKINASE-RELATED"/>
    <property type="match status" value="1"/>
</dbReference>
<dbReference type="InterPro" id="IPR027417">
    <property type="entry name" value="P-loop_NTPase"/>
</dbReference>
<evidence type="ECO:0000256" key="5">
    <source>
        <dbReference type="ARBA" id="ARBA00022741"/>
    </source>
</evidence>
<reference evidence="12" key="2">
    <citation type="submission" date="2015-01" db="EMBL/GenBank/DDBJ databases">
        <title>Evolutionary Origins and Diversification of the Mycorrhizal Mutualists.</title>
        <authorList>
            <consortium name="DOE Joint Genome Institute"/>
            <consortium name="Mycorrhizal Genomics Consortium"/>
            <person name="Kohler A."/>
            <person name="Kuo A."/>
            <person name="Nagy L.G."/>
            <person name="Floudas D."/>
            <person name="Copeland A."/>
            <person name="Barry K.W."/>
            <person name="Cichocki N."/>
            <person name="Veneault-Fourrey C."/>
            <person name="LaButti K."/>
            <person name="Lindquist E.A."/>
            <person name="Lipzen A."/>
            <person name="Lundell T."/>
            <person name="Morin E."/>
            <person name="Murat C."/>
            <person name="Riley R."/>
            <person name="Ohm R."/>
            <person name="Sun H."/>
            <person name="Tunlid A."/>
            <person name="Henrissat B."/>
            <person name="Grigoriev I.V."/>
            <person name="Hibbett D.S."/>
            <person name="Martin F."/>
        </authorList>
    </citation>
    <scope>NUCLEOTIDE SEQUENCE [LARGE SCALE GENOMIC DNA]</scope>
    <source>
        <strain evidence="12">MUT 4182</strain>
    </source>
</reference>
<evidence type="ECO:0000256" key="8">
    <source>
        <dbReference type="ARBA" id="ARBA00029835"/>
    </source>
</evidence>
<dbReference type="OrthoDB" id="275177at2759"/>
<dbReference type="UniPathway" id="UPA00792"/>
<protein>
    <recommendedName>
        <fullName evidence="3">gluconokinase</fullName>
        <ecNumber evidence="3">2.7.1.12</ecNumber>
    </recommendedName>
    <alternativeName>
        <fullName evidence="8">Gluconate kinase</fullName>
    </alternativeName>
</protein>
<dbReference type="Proteomes" id="UP000054248">
    <property type="component" value="Unassembled WGS sequence"/>
</dbReference>
<dbReference type="InterPro" id="IPR031322">
    <property type="entry name" value="Shikimate/glucono_kinase"/>
</dbReference>
<evidence type="ECO:0000313" key="11">
    <source>
        <dbReference type="EMBL" id="KIO29828.1"/>
    </source>
</evidence>
<dbReference type="GO" id="GO:0005975">
    <property type="term" value="P:carbohydrate metabolic process"/>
    <property type="evidence" value="ECO:0007669"/>
    <property type="project" value="InterPro"/>
</dbReference>
<dbReference type="PANTHER" id="PTHR43442">
    <property type="entry name" value="GLUCONOKINASE-RELATED"/>
    <property type="match status" value="1"/>
</dbReference>
<evidence type="ECO:0000256" key="3">
    <source>
        <dbReference type="ARBA" id="ARBA00012054"/>
    </source>
</evidence>
<evidence type="ECO:0000256" key="4">
    <source>
        <dbReference type="ARBA" id="ARBA00022679"/>
    </source>
</evidence>
<dbReference type="GO" id="GO:0005737">
    <property type="term" value="C:cytoplasm"/>
    <property type="evidence" value="ECO:0007669"/>
    <property type="project" value="TreeGrafter"/>
</dbReference>
<evidence type="ECO:0000256" key="9">
    <source>
        <dbReference type="ARBA" id="ARBA00048090"/>
    </source>
</evidence>
<comment type="pathway">
    <text evidence="1">Carbohydrate acid metabolism; D-gluconate degradation.</text>
</comment>
<dbReference type="EC" id="2.7.1.12" evidence="3"/>
<dbReference type="Gene3D" id="3.40.50.300">
    <property type="entry name" value="P-loop containing nucleotide triphosphate hydrolases"/>
    <property type="match status" value="1"/>
</dbReference>
<keyword evidence="12" id="KW-1185">Reference proteome</keyword>
<evidence type="ECO:0000313" key="12">
    <source>
        <dbReference type="Proteomes" id="UP000054248"/>
    </source>
</evidence>
<dbReference type="GO" id="GO:0046316">
    <property type="term" value="F:gluconokinase activity"/>
    <property type="evidence" value="ECO:0007669"/>
    <property type="project" value="UniProtKB-EC"/>
</dbReference>
<dbReference type="InterPro" id="IPR006001">
    <property type="entry name" value="Therm_gnt_kin"/>
</dbReference>
<evidence type="ECO:0000256" key="10">
    <source>
        <dbReference type="SAM" id="MobiDB-lite"/>
    </source>
</evidence>
<evidence type="ECO:0000256" key="2">
    <source>
        <dbReference type="ARBA" id="ARBA00008420"/>
    </source>
</evidence>
<sequence length="273" mass="29870">MTKESVPPALIIAMGVSGSGKSTLGQNLASALGVPFYDGDSLHPQSNVEKMSKGIPLTDADREPWLALIRSTADRICENKEADGSSTGEIKGVVIACSALKRYYRDILRGHTPKSHQPPPATDLPKDHPIAEHTGIEIQSDQELAKDEEKELERAASRELRTFFVYINGPREVLEDRMKQRQNHFMKVEMLDSQLATLENPIGEDGVVVVQLAESPDKQVRDAVDGLKKLGFPDQRSEPPSDGVNPNLPPVDEPTALLRPITQEANPVDPLSS</sequence>
<dbReference type="EMBL" id="KN822978">
    <property type="protein sequence ID" value="KIO29828.1"/>
    <property type="molecule type" value="Genomic_DNA"/>
</dbReference>
<keyword evidence="7" id="KW-0067">ATP-binding</keyword>
<comment type="similarity">
    <text evidence="2">Belongs to the gluconokinase GntK/GntV family.</text>
</comment>
<accession>A0A0C3L7Q2</accession>
<dbReference type="CDD" id="cd02021">
    <property type="entry name" value="GntK"/>
    <property type="match status" value="1"/>
</dbReference>
<evidence type="ECO:0000256" key="6">
    <source>
        <dbReference type="ARBA" id="ARBA00022777"/>
    </source>
</evidence>
<dbReference type="AlphaFoldDB" id="A0A0C3L7Q2"/>
<dbReference type="HOGENOM" id="CLU_077168_2_0_1"/>
<dbReference type="Pfam" id="PF01202">
    <property type="entry name" value="SKI"/>
    <property type="match status" value="1"/>
</dbReference>
<dbReference type="STRING" id="1051891.A0A0C3L7Q2"/>
<dbReference type="SUPFAM" id="SSF52540">
    <property type="entry name" value="P-loop containing nucleoside triphosphate hydrolases"/>
    <property type="match status" value="1"/>
</dbReference>
<keyword evidence="4" id="KW-0808">Transferase</keyword>
<dbReference type="GO" id="GO:0005524">
    <property type="term" value="F:ATP binding"/>
    <property type="evidence" value="ECO:0007669"/>
    <property type="project" value="UniProtKB-KW"/>
</dbReference>
<keyword evidence="6" id="KW-0418">Kinase</keyword>
<name>A0A0C3L7Q2_9AGAM</name>
<keyword evidence="5" id="KW-0547">Nucleotide-binding</keyword>